<feature type="compositionally biased region" description="Basic and acidic residues" evidence="1">
    <location>
        <begin position="312"/>
        <end position="323"/>
    </location>
</feature>
<protein>
    <submittedName>
        <fullName evidence="2">Uncharacterized protein</fullName>
    </submittedName>
</protein>
<feature type="compositionally biased region" description="Basic and acidic residues" evidence="1">
    <location>
        <begin position="7"/>
        <end position="16"/>
    </location>
</feature>
<feature type="compositionally biased region" description="Polar residues" evidence="1">
    <location>
        <begin position="107"/>
        <end position="118"/>
    </location>
</feature>
<feature type="non-terminal residue" evidence="2">
    <location>
        <position position="490"/>
    </location>
</feature>
<proteinExistence type="predicted"/>
<dbReference type="VEuPathDB" id="TriTrypDB:TvY486_0800670"/>
<evidence type="ECO:0000313" key="2">
    <source>
        <dbReference type="EMBL" id="CCC49459.1"/>
    </source>
</evidence>
<evidence type="ECO:0000256" key="1">
    <source>
        <dbReference type="SAM" id="MobiDB-lite"/>
    </source>
</evidence>
<feature type="region of interest" description="Disordered" evidence="1">
    <location>
        <begin position="1"/>
        <end position="58"/>
    </location>
</feature>
<accession>G0U061</accession>
<organism evidence="2">
    <name type="scientific">Trypanosoma vivax (strain Y486)</name>
    <dbReference type="NCBI Taxonomy" id="1055687"/>
    <lineage>
        <taxon>Eukaryota</taxon>
        <taxon>Discoba</taxon>
        <taxon>Euglenozoa</taxon>
        <taxon>Kinetoplastea</taxon>
        <taxon>Metakinetoplastina</taxon>
        <taxon>Trypanosomatida</taxon>
        <taxon>Trypanosomatidae</taxon>
        <taxon>Trypanosoma</taxon>
        <taxon>Duttonella</taxon>
    </lineage>
</organism>
<feature type="region of interest" description="Disordered" evidence="1">
    <location>
        <begin position="404"/>
        <end position="427"/>
    </location>
</feature>
<dbReference type="AlphaFoldDB" id="G0U061"/>
<name>G0U061_TRYVY</name>
<feature type="region of interest" description="Disordered" evidence="1">
    <location>
        <begin position="299"/>
        <end position="370"/>
    </location>
</feature>
<feature type="compositionally biased region" description="Basic and acidic residues" evidence="1">
    <location>
        <begin position="441"/>
        <end position="461"/>
    </location>
</feature>
<feature type="region of interest" description="Disordered" evidence="1">
    <location>
        <begin position="441"/>
        <end position="463"/>
    </location>
</feature>
<reference evidence="2" key="1">
    <citation type="journal article" date="2012" name="Proc. Natl. Acad. Sci. U.S.A.">
        <title>Antigenic diversity is generated by distinct evolutionary mechanisms in African trypanosome species.</title>
        <authorList>
            <person name="Jackson A.P."/>
            <person name="Berry A."/>
            <person name="Aslett M."/>
            <person name="Allison H.C."/>
            <person name="Burton P."/>
            <person name="Vavrova-Anderson J."/>
            <person name="Brown R."/>
            <person name="Browne H."/>
            <person name="Corton N."/>
            <person name="Hauser H."/>
            <person name="Gamble J."/>
            <person name="Gilderthorp R."/>
            <person name="Marcello L."/>
            <person name="McQuillan J."/>
            <person name="Otto T.D."/>
            <person name="Quail M.A."/>
            <person name="Sanders M.J."/>
            <person name="van Tonder A."/>
            <person name="Ginger M.L."/>
            <person name="Field M.C."/>
            <person name="Barry J.D."/>
            <person name="Hertz-Fowler C."/>
            <person name="Berriman M."/>
        </authorList>
    </citation>
    <scope>NUCLEOTIDE SEQUENCE</scope>
    <source>
        <strain evidence="2">Y486</strain>
    </source>
</reference>
<dbReference type="EMBL" id="HE573024">
    <property type="protein sequence ID" value="CCC49459.1"/>
    <property type="molecule type" value="Genomic_DNA"/>
</dbReference>
<sequence>MAISSKVKKEESELRKIIKKSRIAHKEAAARERRQRRKQRCVDGEAPTQGSKLDTRTRKRMGAIVLPNEVAELRLRLMGDGQPVATKEHRSEGKKRKHVSSPSSSSDCNPLLTSSTVPGSPGVEQPPYNMEVHHKRKQVLVNVTLHYIPHQHIDVSETTDTALVVHTEKHTRKYRLSLNMPEGLRIDKDNAVYELECGILKCALPIKGEIPAQIKEEREAMLETIRKQKALRFRLGEDGELRVRSKRALLMKCERKPSEVHLPKQESNQGVTCDGGETDVAKEERLLGRRIVAKRDSKTVDDGAGLGFPTDESSKERSSTDLLRRKRNREEGEEGGDGSGSGAADENQFHLQPSKQKKKPLNKPTANVFEEERKRSLKFAASAGKAAQATLRERIANARAMQQKMQQRLLARSARRETQSARTQDSFARVLEEQKRQLLARAEHGVNRASEEPAATKDEKHSRKMVTFEEAVGADSKTPVRFGAKRPSVC</sequence>
<feature type="region of interest" description="Disordered" evidence="1">
    <location>
        <begin position="80"/>
        <end position="128"/>
    </location>
</feature>
<gene>
    <name evidence="2" type="ORF">TVY486_0800670</name>
</gene>